<evidence type="ECO:0000256" key="1">
    <source>
        <dbReference type="SAM" id="Phobius"/>
    </source>
</evidence>
<organism evidence="2 3">
    <name type="scientific">Lacihabitans soyangensis</name>
    <dbReference type="NCBI Taxonomy" id="869394"/>
    <lineage>
        <taxon>Bacteria</taxon>
        <taxon>Pseudomonadati</taxon>
        <taxon>Bacteroidota</taxon>
        <taxon>Cytophagia</taxon>
        <taxon>Cytophagales</taxon>
        <taxon>Leadbetterellaceae</taxon>
        <taxon>Lacihabitans</taxon>
    </lineage>
</organism>
<name>A0AAE3KW89_9BACT</name>
<keyword evidence="1" id="KW-0812">Transmembrane</keyword>
<evidence type="ECO:0000313" key="3">
    <source>
        <dbReference type="Proteomes" id="UP001204144"/>
    </source>
</evidence>
<dbReference type="AlphaFoldDB" id="A0AAE3KW89"/>
<keyword evidence="1" id="KW-1133">Transmembrane helix</keyword>
<proteinExistence type="predicted"/>
<accession>A0AAE3KW89</accession>
<dbReference type="Proteomes" id="UP001204144">
    <property type="component" value="Unassembled WGS sequence"/>
</dbReference>
<keyword evidence="1" id="KW-0472">Membrane</keyword>
<dbReference type="RefSeq" id="WP_255038966.1">
    <property type="nucleotide sequence ID" value="NZ_RJUF01000181.1"/>
</dbReference>
<keyword evidence="3" id="KW-1185">Reference proteome</keyword>
<feature type="transmembrane region" description="Helical" evidence="1">
    <location>
        <begin position="44"/>
        <end position="62"/>
    </location>
</feature>
<evidence type="ECO:0000313" key="2">
    <source>
        <dbReference type="EMBL" id="MCP9765276.1"/>
    </source>
</evidence>
<comment type="caution">
    <text evidence="2">The sequence shown here is derived from an EMBL/GenBank/DDBJ whole genome shotgun (WGS) entry which is preliminary data.</text>
</comment>
<sequence length="64" mass="7390">MGRLQEMLKVGPVFNYFGRVFKKDKEGKYPVSTNLKMMHGINKISIVLFLIAVVVMVIRAFTRE</sequence>
<dbReference type="InterPro" id="IPR046615">
    <property type="entry name" value="DUF6728"/>
</dbReference>
<dbReference type="EMBL" id="RJUF01000181">
    <property type="protein sequence ID" value="MCP9765276.1"/>
    <property type="molecule type" value="Genomic_DNA"/>
</dbReference>
<gene>
    <name evidence="2" type="ORF">EGI31_20265</name>
</gene>
<protein>
    <submittedName>
        <fullName evidence="2">Uncharacterized protein</fullName>
    </submittedName>
</protein>
<dbReference type="Pfam" id="PF20498">
    <property type="entry name" value="DUF6728"/>
    <property type="match status" value="1"/>
</dbReference>
<reference evidence="2 3" key="1">
    <citation type="submission" date="2018-11" db="EMBL/GenBank/DDBJ databases">
        <title>Novel bacteria species description.</title>
        <authorList>
            <person name="Han J.-H."/>
        </authorList>
    </citation>
    <scope>NUCLEOTIDE SEQUENCE [LARGE SCALE GENOMIC DNA]</scope>
    <source>
        <strain evidence="2 3">KCTC23259</strain>
    </source>
</reference>